<dbReference type="GO" id="GO:0016787">
    <property type="term" value="F:hydrolase activity"/>
    <property type="evidence" value="ECO:0007669"/>
    <property type="project" value="UniProtKB-KW"/>
</dbReference>
<proteinExistence type="predicted"/>
<dbReference type="Proteomes" id="UP000272528">
    <property type="component" value="Chromosome"/>
</dbReference>
<name>A0A3Q8XAG0_9BACL</name>
<reference evidence="2" key="1">
    <citation type="submission" date="2018-12" db="EMBL/GenBank/DDBJ databases">
        <title>Genome sequence of Peanibacillus sp.</title>
        <authorList>
            <person name="Subramani G."/>
            <person name="Srinivasan S."/>
            <person name="Kim M.K."/>
        </authorList>
    </citation>
    <scope>NUCLEOTIDE SEQUENCE [LARGE SCALE GENOMIC DNA]</scope>
    <source>
        <strain evidence="2">18JY67-1</strain>
    </source>
</reference>
<dbReference type="CDD" id="cd00229">
    <property type="entry name" value="SGNH_hydrolase"/>
    <property type="match status" value="1"/>
</dbReference>
<accession>A0A3Q8XAG0</accession>
<sequence>MKLVMKIMAAILASLLAWELLLNVFVEHSSGSYSHPVLGRISKAGINIFGTEGYSLTRYNSLGMRSTEIKPRIGNEVRVLMLGDSYTEGAQVESNQTFSYLTQKQLRTINSNVQVINGGRRGASPAYYIHLSSFYKQKIDPKYVVIQINAEDFTNDLLDTQKYFYVKKQDDHYETVFNDTFVSTNPITQKFNKLDFLTQVSIMRVGVEKLQLLMGSGGTSNEGEGGVPGGMQVAAAAEKDTPQPKDETNYEPIINWTFSELKKDYPNLVLLLLPGIDYHHLTEKEPNVEALIRSEAKKQDIALIDMRDDFLSYFKSNHTPLTGFNNTMPGEGHLNKYGHMLIADRLGQTLEREMKP</sequence>
<keyword evidence="1" id="KW-0378">Hydrolase</keyword>
<dbReference type="OrthoDB" id="2002751at2"/>
<dbReference type="KEGG" id="palb:EJC50_29115"/>
<dbReference type="AlphaFoldDB" id="A0A3Q8XAG0"/>
<keyword evidence="2" id="KW-1185">Reference proteome</keyword>
<dbReference type="InterPro" id="IPR036514">
    <property type="entry name" value="SGNH_hydro_sf"/>
</dbReference>
<dbReference type="SUPFAM" id="SSF52266">
    <property type="entry name" value="SGNH hydrolase"/>
    <property type="match status" value="1"/>
</dbReference>
<dbReference type="EMBL" id="CP034437">
    <property type="protein sequence ID" value="AZN43296.1"/>
    <property type="molecule type" value="Genomic_DNA"/>
</dbReference>
<organism evidence="1 2">
    <name type="scientific">Paenibacillus albus</name>
    <dbReference type="NCBI Taxonomy" id="2495582"/>
    <lineage>
        <taxon>Bacteria</taxon>
        <taxon>Bacillati</taxon>
        <taxon>Bacillota</taxon>
        <taxon>Bacilli</taxon>
        <taxon>Bacillales</taxon>
        <taxon>Paenibacillaceae</taxon>
        <taxon>Paenibacillus</taxon>
    </lineage>
</organism>
<gene>
    <name evidence="1" type="ORF">EJC50_29115</name>
</gene>
<evidence type="ECO:0000313" key="2">
    <source>
        <dbReference type="Proteomes" id="UP000272528"/>
    </source>
</evidence>
<dbReference type="RefSeq" id="WP_126019706.1">
    <property type="nucleotide sequence ID" value="NZ_CP034437.1"/>
</dbReference>
<dbReference type="Gene3D" id="3.40.50.1110">
    <property type="entry name" value="SGNH hydrolase"/>
    <property type="match status" value="2"/>
</dbReference>
<protein>
    <submittedName>
        <fullName evidence="1">SGNH/GDSL hydrolase family protein</fullName>
    </submittedName>
</protein>
<evidence type="ECO:0000313" key="1">
    <source>
        <dbReference type="EMBL" id="AZN43296.1"/>
    </source>
</evidence>